<dbReference type="CDD" id="cd07034">
    <property type="entry name" value="TPP_PYR_PFOR_IOR-alpha_like"/>
    <property type="match status" value="1"/>
</dbReference>
<evidence type="ECO:0000256" key="1">
    <source>
        <dbReference type="ARBA" id="ARBA00023002"/>
    </source>
</evidence>
<dbReference type="Gene3D" id="3.40.50.920">
    <property type="match status" value="1"/>
</dbReference>
<feature type="domain" description="Pyruvate:ferredoxin oxidoreductase core" evidence="3">
    <location>
        <begin position="276"/>
        <end position="366"/>
    </location>
</feature>
<gene>
    <name evidence="4" type="ORF">H9637_05800</name>
</gene>
<name>A0ABR8YQN4_9CLOT</name>
<dbReference type="RefSeq" id="WP_191739530.1">
    <property type="nucleotide sequence ID" value="NZ_JACSQB010000040.1"/>
</dbReference>
<dbReference type="Pfam" id="PF01855">
    <property type="entry name" value="POR_N"/>
    <property type="match status" value="1"/>
</dbReference>
<dbReference type="Gene3D" id="3.40.50.970">
    <property type="match status" value="1"/>
</dbReference>
<dbReference type="EMBL" id="JACSQB010000040">
    <property type="protein sequence ID" value="MBD8046558.1"/>
    <property type="molecule type" value="Genomic_DNA"/>
</dbReference>
<dbReference type="Pfam" id="PF17147">
    <property type="entry name" value="PFOR_II"/>
    <property type="match status" value="1"/>
</dbReference>
<protein>
    <submittedName>
        <fullName evidence="4">2-oxoacid:acceptor oxidoreductase subunit alpha</fullName>
    </submittedName>
</protein>
<dbReference type="Proteomes" id="UP000627166">
    <property type="component" value="Unassembled WGS sequence"/>
</dbReference>
<keyword evidence="1" id="KW-0560">Oxidoreductase</keyword>
<reference evidence="4 5" key="1">
    <citation type="submission" date="2020-08" db="EMBL/GenBank/DDBJ databases">
        <title>A Genomic Blueprint of the Chicken Gut Microbiome.</title>
        <authorList>
            <person name="Gilroy R."/>
            <person name="Ravi A."/>
            <person name="Getino M."/>
            <person name="Pursley I."/>
            <person name="Horton D.L."/>
            <person name="Alikhan N.-F."/>
            <person name="Baker D."/>
            <person name="Gharbi K."/>
            <person name="Hall N."/>
            <person name="Watson M."/>
            <person name="Adriaenssens E.M."/>
            <person name="Foster-Nyarko E."/>
            <person name="Jarju S."/>
            <person name="Secka A."/>
            <person name="Antonio M."/>
            <person name="Oren A."/>
            <person name="Chaudhuri R."/>
            <person name="La Ragione R.M."/>
            <person name="Hildebrand F."/>
            <person name="Pallen M.J."/>
        </authorList>
    </citation>
    <scope>NUCLEOTIDE SEQUENCE [LARGE SCALE GENOMIC DNA]</scope>
    <source>
        <strain evidence="4 5">N37</strain>
    </source>
</reference>
<evidence type="ECO:0000259" key="2">
    <source>
        <dbReference type="Pfam" id="PF01855"/>
    </source>
</evidence>
<dbReference type="PANTHER" id="PTHR43088">
    <property type="entry name" value="SUBUNIT OF PYRUVATE:FLAVODOXIN OXIDOREDUCTASE-RELATED"/>
    <property type="match status" value="1"/>
</dbReference>
<feature type="domain" description="Pyruvate flavodoxin/ferredoxin oxidoreductase pyrimidine binding" evidence="2">
    <location>
        <begin position="15"/>
        <end position="241"/>
    </location>
</feature>
<dbReference type="InterPro" id="IPR033412">
    <property type="entry name" value="PFOR_II"/>
</dbReference>
<accession>A0ABR8YQN4</accession>
<dbReference type="NCBIfam" id="NF006412">
    <property type="entry name" value="PRK08659.1"/>
    <property type="match status" value="1"/>
</dbReference>
<evidence type="ECO:0000313" key="4">
    <source>
        <dbReference type="EMBL" id="MBD8046558.1"/>
    </source>
</evidence>
<dbReference type="SUPFAM" id="SSF52922">
    <property type="entry name" value="TK C-terminal domain-like"/>
    <property type="match status" value="1"/>
</dbReference>
<dbReference type="InterPro" id="IPR002880">
    <property type="entry name" value="Pyrv_Fd/Flavodoxin_OxRdtase_N"/>
</dbReference>
<evidence type="ECO:0000259" key="3">
    <source>
        <dbReference type="Pfam" id="PF17147"/>
    </source>
</evidence>
<sequence>MSKLVLIQGNEACVEGAIRAGMKFYGGYPISPASEIAELSSVKLPAVGGVFIQMEDEIAGIAAVVGAAMTGVKAMTATSGPGFSLKQEVIGYASMAEIPCVIVNVMRGGPSTGLPTSVSQGDVMQSKWGTHGDHPVIVIAPDSVASTYELTIEAFNYSEKYRVPVILLLDEVIAHMRESVYLKEDIEIINRKNPSLEEVREGYMAYKNTEDLIPPMAAIGEGYKFHVTGLNHDEWGYPSNSNEVAEKLTSRLLNKIEKNKDDIVKYDEVKTDKCKSLIVAFGSTARVCRGLVLKENQNITGLFVPYTLWPFPDNALLSIIEKNHVEKVFVPELNAGQLILEVQRIVGDRCKVIGINKYCGEIFKTKELESAIEEGTYERSIS</sequence>
<organism evidence="4 5">
    <name type="scientific">Clostridium faecium</name>
    <dbReference type="NCBI Taxonomy" id="2762223"/>
    <lineage>
        <taxon>Bacteria</taxon>
        <taxon>Bacillati</taxon>
        <taxon>Bacillota</taxon>
        <taxon>Clostridia</taxon>
        <taxon>Eubacteriales</taxon>
        <taxon>Clostridiaceae</taxon>
        <taxon>Clostridium</taxon>
    </lineage>
</organism>
<dbReference type="SUPFAM" id="SSF52518">
    <property type="entry name" value="Thiamin diphosphate-binding fold (THDP-binding)"/>
    <property type="match status" value="1"/>
</dbReference>
<dbReference type="InterPro" id="IPR052368">
    <property type="entry name" value="2-oxoacid_oxidoreductase"/>
</dbReference>
<dbReference type="InterPro" id="IPR009014">
    <property type="entry name" value="Transketo_C/PFOR_II"/>
</dbReference>
<comment type="caution">
    <text evidence="4">The sequence shown here is derived from an EMBL/GenBank/DDBJ whole genome shotgun (WGS) entry which is preliminary data.</text>
</comment>
<keyword evidence="5" id="KW-1185">Reference proteome</keyword>
<dbReference type="InterPro" id="IPR029061">
    <property type="entry name" value="THDP-binding"/>
</dbReference>
<dbReference type="PANTHER" id="PTHR43088:SF1">
    <property type="entry name" value="SUBUNIT OF PYRUVATE:FLAVODOXIN OXIDOREDUCTASE"/>
    <property type="match status" value="1"/>
</dbReference>
<proteinExistence type="predicted"/>
<evidence type="ECO:0000313" key="5">
    <source>
        <dbReference type="Proteomes" id="UP000627166"/>
    </source>
</evidence>